<feature type="domain" description="Ig-like" evidence="9">
    <location>
        <begin position="406"/>
        <end position="481"/>
    </location>
</feature>
<dbReference type="PROSITE" id="PS50835">
    <property type="entry name" value="IG_LIKE"/>
    <property type="match status" value="4"/>
</dbReference>
<evidence type="ECO:0000256" key="4">
    <source>
        <dbReference type="ARBA" id="ARBA00023180"/>
    </source>
</evidence>
<dbReference type="RefSeq" id="XP_022326462.1">
    <property type="nucleotide sequence ID" value="XM_022470754.1"/>
</dbReference>
<dbReference type="OrthoDB" id="6150685at2759"/>
<keyword evidence="7" id="KW-0812">Transmembrane</keyword>
<dbReference type="InterPro" id="IPR036179">
    <property type="entry name" value="Ig-like_dom_sf"/>
</dbReference>
<dbReference type="AlphaFoldDB" id="A0A8B8DEA1"/>
<evidence type="ECO:0000256" key="2">
    <source>
        <dbReference type="ARBA" id="ARBA00023136"/>
    </source>
</evidence>
<dbReference type="SMART" id="SM00409">
    <property type="entry name" value="IG"/>
    <property type="match status" value="6"/>
</dbReference>
<evidence type="ECO:0000256" key="6">
    <source>
        <dbReference type="SAM" id="MobiDB-lite"/>
    </source>
</evidence>
<feature type="chain" id="PRO_5034917014" evidence="8">
    <location>
        <begin position="20"/>
        <end position="891"/>
    </location>
</feature>
<name>A0A8B8DEA1_CRAVI</name>
<keyword evidence="2 7" id="KW-0472">Membrane</keyword>
<sequence>MILFTSVIVLLLAQNTAQSTVEIFGSNEFLIGFFKSIRGFKGENITIACRSDLESLTLEYQSVVYNHTKNSSGIYTVALTKVATQNDNSKLIKCRATNAAGAQFMVIGSVLITEEAVNVTIGGVGTFEEGETTNISCKATGSRYLPSSLSVSFFSPTLTPILYKIFSNTSLHTRTEKFDNVTGTYTVVQTIPPILVEGYMNQGNVHCGTFFNGSFYQQSKQIIVFYGPKESKVDFYGIQDAREGNSGTWTCYSNIGNPQVTLTWFNGSAMFNPGTPVLKSSVHDQVTQEWKFKYSRYFSGSNISCVVTGYKNSTVTRTRQFGEITFAPELAIRGSHIVDEGDTVNLTCEVVAASPMTVAKWYSSGNDRLVIPNIKRTANGNLQTCQASNPVNNAYIHIRLNVQYGPSFYLSSTAWVIEGNDFSIFTGTRGNPEPVMTWQKNGNATVLSTDKTLFLTSVKRKQAGLYTFNATSYRLRSNNLTEAFSKNATVALEVRYGPGNSLTLSPPIKNLTLVVEAGESIPKITCKADCVPSCEFQWTQYNRKRQIHRSSNAVLDLGNATSSKVGYYICEAYNYVGPDKHTASLKFQIYVRYKPEIQSVSVSNYKGQYREGSPISVTAIIKAFPAAWVTWGFQNPLNTDQFMPLDSRYRVNRSVDCLYDCIITEVLTLKQSLCTDSRNKYSIFAGNEKGNSSIRTTHYYILVTCKPRVANVSLTNQTYRTCEGEELNMTVTFVAIPGPFMAWYHLPNTKRYVHYTEGRGAGYSKTYHTTTYRIPYVTRYTFGTYFVDADYSNENPDSRAYIRVERDPSCKDSSTVSDSTTINPPAPSSTSRSKGPRQGSNKGGVIAGAVIGSLLLVALVVVGILLVLRYYGKLNGNVKFEEFDRVSFKKS</sequence>
<keyword evidence="8" id="KW-0732">Signal</keyword>
<dbReference type="InterPro" id="IPR003599">
    <property type="entry name" value="Ig_sub"/>
</dbReference>
<dbReference type="GO" id="GO:0050839">
    <property type="term" value="F:cell adhesion molecule binding"/>
    <property type="evidence" value="ECO:0007669"/>
    <property type="project" value="TreeGrafter"/>
</dbReference>
<evidence type="ECO:0000256" key="7">
    <source>
        <dbReference type="SAM" id="Phobius"/>
    </source>
</evidence>
<dbReference type="Gene3D" id="2.60.40.10">
    <property type="entry name" value="Immunoglobulins"/>
    <property type="match status" value="4"/>
</dbReference>
<evidence type="ECO:0000313" key="10">
    <source>
        <dbReference type="Proteomes" id="UP000694844"/>
    </source>
</evidence>
<dbReference type="GO" id="GO:0098609">
    <property type="term" value="P:cell-cell adhesion"/>
    <property type="evidence" value="ECO:0007669"/>
    <property type="project" value="TreeGrafter"/>
</dbReference>
<evidence type="ECO:0000256" key="8">
    <source>
        <dbReference type="SAM" id="SignalP"/>
    </source>
</evidence>
<accession>A0A8B8DEA1</accession>
<dbReference type="GO" id="GO:0005886">
    <property type="term" value="C:plasma membrane"/>
    <property type="evidence" value="ECO:0007669"/>
    <property type="project" value="TreeGrafter"/>
</dbReference>
<keyword evidence="4" id="KW-0325">Glycoprotein</keyword>
<feature type="signal peptide" evidence="8">
    <location>
        <begin position="1"/>
        <end position="19"/>
    </location>
</feature>
<feature type="transmembrane region" description="Helical" evidence="7">
    <location>
        <begin position="845"/>
        <end position="868"/>
    </location>
</feature>
<dbReference type="PANTHER" id="PTHR11640:SF31">
    <property type="entry name" value="IRREGULAR CHIASM C-ROUGHEST PROTEIN-RELATED"/>
    <property type="match status" value="1"/>
</dbReference>
<evidence type="ECO:0000256" key="3">
    <source>
        <dbReference type="ARBA" id="ARBA00023157"/>
    </source>
</evidence>
<evidence type="ECO:0000259" key="9">
    <source>
        <dbReference type="PROSITE" id="PS50835"/>
    </source>
</evidence>
<gene>
    <name evidence="11" type="primary">LOC111126252</name>
</gene>
<feature type="region of interest" description="Disordered" evidence="6">
    <location>
        <begin position="807"/>
        <end position="839"/>
    </location>
</feature>
<keyword evidence="3" id="KW-1015">Disulfide bond</keyword>
<dbReference type="InterPro" id="IPR003598">
    <property type="entry name" value="Ig_sub2"/>
</dbReference>
<dbReference type="GeneID" id="111126252"/>
<evidence type="ECO:0000256" key="5">
    <source>
        <dbReference type="ARBA" id="ARBA00023319"/>
    </source>
</evidence>
<reference evidence="11" key="1">
    <citation type="submission" date="2025-08" db="UniProtKB">
        <authorList>
            <consortium name="RefSeq"/>
        </authorList>
    </citation>
    <scope>IDENTIFICATION</scope>
    <source>
        <tissue evidence="11">Whole sample</tissue>
    </source>
</reference>
<dbReference type="InterPro" id="IPR013783">
    <property type="entry name" value="Ig-like_fold"/>
</dbReference>
<feature type="domain" description="Ig-like" evidence="9">
    <location>
        <begin position="328"/>
        <end position="403"/>
    </location>
</feature>
<evidence type="ECO:0000313" key="11">
    <source>
        <dbReference type="RefSeq" id="XP_022326462.1"/>
    </source>
</evidence>
<dbReference type="PANTHER" id="PTHR11640">
    <property type="entry name" value="NEPHRIN"/>
    <property type="match status" value="1"/>
</dbReference>
<evidence type="ECO:0000256" key="1">
    <source>
        <dbReference type="ARBA" id="ARBA00004479"/>
    </source>
</evidence>
<dbReference type="SMART" id="SM00408">
    <property type="entry name" value="IGc2"/>
    <property type="match status" value="3"/>
</dbReference>
<organism evidence="10 11">
    <name type="scientific">Crassostrea virginica</name>
    <name type="common">Eastern oyster</name>
    <dbReference type="NCBI Taxonomy" id="6565"/>
    <lineage>
        <taxon>Eukaryota</taxon>
        <taxon>Metazoa</taxon>
        <taxon>Spiralia</taxon>
        <taxon>Lophotrochozoa</taxon>
        <taxon>Mollusca</taxon>
        <taxon>Bivalvia</taxon>
        <taxon>Autobranchia</taxon>
        <taxon>Pteriomorphia</taxon>
        <taxon>Ostreida</taxon>
        <taxon>Ostreoidea</taxon>
        <taxon>Ostreidae</taxon>
        <taxon>Crassostrea</taxon>
    </lineage>
</organism>
<protein>
    <submittedName>
        <fullName evidence="11">Hemicentin-1-like isoform X1</fullName>
    </submittedName>
</protein>
<dbReference type="GO" id="GO:0005911">
    <property type="term" value="C:cell-cell junction"/>
    <property type="evidence" value="ECO:0007669"/>
    <property type="project" value="TreeGrafter"/>
</dbReference>
<keyword evidence="5" id="KW-0393">Immunoglobulin domain</keyword>
<dbReference type="InterPro" id="IPR007110">
    <property type="entry name" value="Ig-like_dom"/>
</dbReference>
<dbReference type="SUPFAM" id="SSF48726">
    <property type="entry name" value="Immunoglobulin"/>
    <property type="match status" value="3"/>
</dbReference>
<dbReference type="InterPro" id="IPR051275">
    <property type="entry name" value="Cell_adhesion_signaling"/>
</dbReference>
<comment type="subcellular location">
    <subcellularLocation>
        <location evidence="1">Membrane</location>
        <topology evidence="1">Single-pass type I membrane protein</topology>
    </subcellularLocation>
</comment>
<proteinExistence type="predicted"/>
<feature type="domain" description="Ig-like" evidence="9">
    <location>
        <begin position="506"/>
        <end position="586"/>
    </location>
</feature>
<feature type="compositionally biased region" description="Polar residues" evidence="6">
    <location>
        <begin position="811"/>
        <end position="833"/>
    </location>
</feature>
<dbReference type="KEGG" id="cvn:111126252"/>
<keyword evidence="7" id="KW-1133">Transmembrane helix</keyword>
<feature type="domain" description="Ig-like" evidence="9">
    <location>
        <begin position="228"/>
        <end position="316"/>
    </location>
</feature>
<dbReference type="Proteomes" id="UP000694844">
    <property type="component" value="Chromosome 3"/>
</dbReference>
<keyword evidence="10" id="KW-1185">Reference proteome</keyword>